<dbReference type="PANTHER" id="PTHR38848:SF3">
    <property type="entry name" value="G-PROTEIN COUPLED RECEPTORS FAMILY 3 PROFILE DOMAIN-CONTAINING PROTEIN"/>
    <property type="match status" value="1"/>
</dbReference>
<keyword evidence="4" id="KW-1185">Reference proteome</keyword>
<evidence type="ECO:0000256" key="1">
    <source>
        <dbReference type="SAM" id="MobiDB-lite"/>
    </source>
</evidence>
<feature type="transmembrane region" description="Helical" evidence="2">
    <location>
        <begin position="242"/>
        <end position="263"/>
    </location>
</feature>
<keyword evidence="2" id="KW-0472">Membrane</keyword>
<sequence length="421" mass="46609">MALHVPAKVPLAGSVISVILQMITFAILAACLLRRVQSISNWKNLPLAIWLVVIIYADSVLFVFVTSIITRGIGINESKGVCEGGILLCTHPILPFHFHVLPGVLRPTSKTDSEINVRRVDAGLICYMTTKILMYYFLVERAYIIRGSRAPRLKTKLWLFNCLGMLLPYCAVVVLNFVFRIAYIDDNGVCIIGMERIAMLPLIVFDVIVNVYLTLLFIMPLRTLYSYQHGTNRALRTMAFRSFVGSCATLTSSVVNLTILMVLKGEPGWICLMCCNADILFSVVVLHWVTQVDRSSGSSSNRSLGGTGCMASVADAKCGGGDVGTVKSCTRKDSALEESNALEGTMTTEIKATPSRKNREEDEDDTIELCGIQVLTEQMREVHVTHRERDHDARSEVSANEARSEMGQYAAERRVVAEKMV</sequence>
<accession>A0A9P6GJ19</accession>
<feature type="region of interest" description="Disordered" evidence="1">
    <location>
        <begin position="385"/>
        <end position="406"/>
    </location>
</feature>
<keyword evidence="2" id="KW-1133">Transmembrane helix</keyword>
<gene>
    <name evidence="3" type="ORF">PMIN01_06484</name>
</gene>
<dbReference type="AlphaFoldDB" id="A0A9P6GJ19"/>
<dbReference type="Proteomes" id="UP000756921">
    <property type="component" value="Unassembled WGS sequence"/>
</dbReference>
<feature type="transmembrane region" description="Helical" evidence="2">
    <location>
        <begin position="158"/>
        <end position="179"/>
    </location>
</feature>
<feature type="transmembrane region" description="Helical" evidence="2">
    <location>
        <begin position="45"/>
        <end position="69"/>
    </location>
</feature>
<comment type="caution">
    <text evidence="3">The sequence shown here is derived from an EMBL/GenBank/DDBJ whole genome shotgun (WGS) entry which is preliminary data.</text>
</comment>
<dbReference type="PANTHER" id="PTHR38848">
    <property type="entry name" value="G-PROTEIN COUPLED RECEPTORS FAMILY 3 PROFILE DOMAIN-CONTAINING PROTEIN"/>
    <property type="match status" value="1"/>
</dbReference>
<feature type="transmembrane region" description="Helical" evidence="2">
    <location>
        <begin position="199"/>
        <end position="221"/>
    </location>
</feature>
<evidence type="ECO:0000313" key="3">
    <source>
        <dbReference type="EMBL" id="KAF9735079.1"/>
    </source>
</evidence>
<feature type="transmembrane region" description="Helical" evidence="2">
    <location>
        <begin position="12"/>
        <end position="33"/>
    </location>
</feature>
<keyword evidence="2" id="KW-0812">Transmembrane</keyword>
<organism evidence="3 4">
    <name type="scientific">Paraphaeosphaeria minitans</name>
    <dbReference type="NCBI Taxonomy" id="565426"/>
    <lineage>
        <taxon>Eukaryota</taxon>
        <taxon>Fungi</taxon>
        <taxon>Dikarya</taxon>
        <taxon>Ascomycota</taxon>
        <taxon>Pezizomycotina</taxon>
        <taxon>Dothideomycetes</taxon>
        <taxon>Pleosporomycetidae</taxon>
        <taxon>Pleosporales</taxon>
        <taxon>Massarineae</taxon>
        <taxon>Didymosphaeriaceae</taxon>
        <taxon>Paraphaeosphaeria</taxon>
    </lineage>
</organism>
<dbReference type="EMBL" id="WJXW01000006">
    <property type="protein sequence ID" value="KAF9735079.1"/>
    <property type="molecule type" value="Genomic_DNA"/>
</dbReference>
<name>A0A9P6GJ19_9PLEO</name>
<protein>
    <submittedName>
        <fullName evidence="3">Uncharacterized protein</fullName>
    </submittedName>
</protein>
<feature type="transmembrane region" description="Helical" evidence="2">
    <location>
        <begin position="120"/>
        <end position="138"/>
    </location>
</feature>
<proteinExistence type="predicted"/>
<reference evidence="3" key="1">
    <citation type="journal article" date="2020" name="Mol. Plant Microbe Interact.">
        <title>Genome Sequence of the Biocontrol Agent Coniothyrium minitans strain Conio (IMI 134523).</title>
        <authorList>
            <person name="Patel D."/>
            <person name="Shittu T.A."/>
            <person name="Baroncelli R."/>
            <person name="Muthumeenakshi S."/>
            <person name="Osborne T.H."/>
            <person name="Janganan T.K."/>
            <person name="Sreenivasaprasad S."/>
        </authorList>
    </citation>
    <scope>NUCLEOTIDE SEQUENCE</scope>
    <source>
        <strain evidence="3">Conio</strain>
    </source>
</reference>
<feature type="transmembrane region" description="Helical" evidence="2">
    <location>
        <begin position="269"/>
        <end position="289"/>
    </location>
</feature>
<evidence type="ECO:0000313" key="4">
    <source>
        <dbReference type="Proteomes" id="UP000756921"/>
    </source>
</evidence>
<evidence type="ECO:0000256" key="2">
    <source>
        <dbReference type="SAM" id="Phobius"/>
    </source>
</evidence>
<feature type="compositionally biased region" description="Basic and acidic residues" evidence="1">
    <location>
        <begin position="385"/>
        <end position="395"/>
    </location>
</feature>
<dbReference type="OrthoDB" id="3210850at2759"/>